<dbReference type="OrthoDB" id="5986675at2759"/>
<sequence length="323" mass="36486">MADKKQVIIFWLTLAGIAALLLVIMLPRSFKGVEFDEFGFKRRKASGRVDTTEVFMGGRYYIGITFDFKKFPADAHFVEFYDLAVFTSDVLRLEDLALLHDTYDLQYKDILEKNALDAIKSSVTQFSTRDFGTIRDEIEETLFRAVRSRLGGLCCPLWCDRPGGMCNLTACISQEECGVDDLGLFASVRFFQLLFVDIPDDVISRNLLTLTQLEDGEREEYIQDAQLVQIQTEKMVQDTQNKASELSQNATAQSNLIRARAVAEAQAIVEGAHSQGLALMFSTLNITTQEQKASLNYLRTLRDHQDLYMSINFNSLVNTAGFN</sequence>
<evidence type="ECO:0008006" key="4">
    <source>
        <dbReference type="Google" id="ProtNLM"/>
    </source>
</evidence>
<protein>
    <recommendedName>
        <fullName evidence="4">Band 7 domain-containing protein</fullName>
    </recommendedName>
</protein>
<keyword evidence="1" id="KW-0812">Transmembrane</keyword>
<keyword evidence="3" id="KW-1185">Reference proteome</keyword>
<evidence type="ECO:0000313" key="2">
    <source>
        <dbReference type="EMBL" id="PIK59362.1"/>
    </source>
</evidence>
<dbReference type="Proteomes" id="UP000230750">
    <property type="component" value="Unassembled WGS sequence"/>
</dbReference>
<dbReference type="AlphaFoldDB" id="A0A2G8LGK8"/>
<name>A0A2G8LGK8_STIJA</name>
<feature type="transmembrane region" description="Helical" evidence="1">
    <location>
        <begin position="7"/>
        <end position="26"/>
    </location>
</feature>
<comment type="caution">
    <text evidence="2">The sequence shown here is derived from an EMBL/GenBank/DDBJ whole genome shotgun (WGS) entry which is preliminary data.</text>
</comment>
<evidence type="ECO:0000256" key="1">
    <source>
        <dbReference type="SAM" id="Phobius"/>
    </source>
</evidence>
<gene>
    <name evidence="2" type="ORF">BSL78_03733</name>
</gene>
<keyword evidence="1" id="KW-0472">Membrane</keyword>
<proteinExistence type="predicted"/>
<reference evidence="2 3" key="1">
    <citation type="journal article" date="2017" name="PLoS Biol.">
        <title>The sea cucumber genome provides insights into morphological evolution and visceral regeneration.</title>
        <authorList>
            <person name="Zhang X."/>
            <person name="Sun L."/>
            <person name="Yuan J."/>
            <person name="Sun Y."/>
            <person name="Gao Y."/>
            <person name="Zhang L."/>
            <person name="Li S."/>
            <person name="Dai H."/>
            <person name="Hamel J.F."/>
            <person name="Liu C."/>
            <person name="Yu Y."/>
            <person name="Liu S."/>
            <person name="Lin W."/>
            <person name="Guo K."/>
            <person name="Jin S."/>
            <person name="Xu P."/>
            <person name="Storey K.B."/>
            <person name="Huan P."/>
            <person name="Zhang T."/>
            <person name="Zhou Y."/>
            <person name="Zhang J."/>
            <person name="Lin C."/>
            <person name="Li X."/>
            <person name="Xing L."/>
            <person name="Huo D."/>
            <person name="Sun M."/>
            <person name="Wang L."/>
            <person name="Mercier A."/>
            <person name="Li F."/>
            <person name="Yang H."/>
            <person name="Xiang J."/>
        </authorList>
    </citation>
    <scope>NUCLEOTIDE SEQUENCE [LARGE SCALE GENOMIC DNA]</scope>
    <source>
        <strain evidence="2">Shaxun</strain>
        <tissue evidence="2">Muscle</tissue>
    </source>
</reference>
<keyword evidence="1" id="KW-1133">Transmembrane helix</keyword>
<organism evidence="2 3">
    <name type="scientific">Stichopus japonicus</name>
    <name type="common">Sea cucumber</name>
    <dbReference type="NCBI Taxonomy" id="307972"/>
    <lineage>
        <taxon>Eukaryota</taxon>
        <taxon>Metazoa</taxon>
        <taxon>Echinodermata</taxon>
        <taxon>Eleutherozoa</taxon>
        <taxon>Echinozoa</taxon>
        <taxon>Holothuroidea</taxon>
        <taxon>Aspidochirotacea</taxon>
        <taxon>Aspidochirotida</taxon>
        <taxon>Stichopodidae</taxon>
        <taxon>Apostichopus</taxon>
    </lineage>
</organism>
<dbReference type="EMBL" id="MRZV01000085">
    <property type="protein sequence ID" value="PIK59362.1"/>
    <property type="molecule type" value="Genomic_DNA"/>
</dbReference>
<accession>A0A2G8LGK8</accession>
<evidence type="ECO:0000313" key="3">
    <source>
        <dbReference type="Proteomes" id="UP000230750"/>
    </source>
</evidence>